<protein>
    <recommendedName>
        <fullName evidence="3">DUF695 domain-containing protein</fullName>
    </recommendedName>
</protein>
<dbReference type="STRING" id="888741.HMPREF9098_1564"/>
<dbReference type="AlphaFoldDB" id="F0F0D0"/>
<accession>F0F0D0</accession>
<gene>
    <name evidence="1" type="ORF">HMPREF9098_1564</name>
</gene>
<keyword evidence="2" id="KW-1185">Reference proteome</keyword>
<reference evidence="1 2" key="1">
    <citation type="submission" date="2011-01" db="EMBL/GenBank/DDBJ databases">
        <authorList>
            <person name="Muzny D."/>
            <person name="Qin X."/>
            <person name="Deng J."/>
            <person name="Jiang H."/>
            <person name="Liu Y."/>
            <person name="Qu J."/>
            <person name="Song X.-Z."/>
            <person name="Zhang L."/>
            <person name="Thornton R."/>
            <person name="Coyle M."/>
            <person name="Francisco L."/>
            <person name="Jackson L."/>
            <person name="Javaid M."/>
            <person name="Korchina V."/>
            <person name="Kovar C."/>
            <person name="Mata R."/>
            <person name="Mathew T."/>
            <person name="Ngo R."/>
            <person name="Nguyen L."/>
            <person name="Nguyen N."/>
            <person name="Okwuonu G."/>
            <person name="Ongeri F."/>
            <person name="Pham C."/>
            <person name="Simmons D."/>
            <person name="Wilczek-Boney K."/>
            <person name="Hale W."/>
            <person name="Jakkamsetti A."/>
            <person name="Pham P."/>
            <person name="Ruth R."/>
            <person name="San Lucas F."/>
            <person name="Warren J."/>
            <person name="Zhang J."/>
            <person name="Zhao Z."/>
            <person name="Zhou C."/>
            <person name="Zhu D."/>
            <person name="Lee S."/>
            <person name="Bess C."/>
            <person name="Blankenburg K."/>
            <person name="Forbes L."/>
            <person name="Fu Q."/>
            <person name="Gubbala S."/>
            <person name="Hirani K."/>
            <person name="Jayaseelan J.C."/>
            <person name="Lara F."/>
            <person name="Munidasa M."/>
            <person name="Palculict T."/>
            <person name="Patil S."/>
            <person name="Pu L.-L."/>
            <person name="Saada N."/>
            <person name="Tang L."/>
            <person name="Weissenberger G."/>
            <person name="Zhu Y."/>
            <person name="Hemphill L."/>
            <person name="Shang Y."/>
            <person name="Youmans B."/>
            <person name="Ayvaz T."/>
            <person name="Ross M."/>
            <person name="Santibanez J."/>
            <person name="Aqrawi P."/>
            <person name="Gross S."/>
            <person name="Joshi V."/>
            <person name="Fowler G."/>
            <person name="Nazareth L."/>
            <person name="Reid J."/>
            <person name="Worley K."/>
            <person name="Petrosino J."/>
            <person name="Highlander S."/>
            <person name="Gibbs R."/>
        </authorList>
    </citation>
    <scope>NUCLEOTIDE SEQUENCE [LARGE SCALE GENOMIC DNA]</scope>
    <source>
        <strain evidence="1 2">ATCC 33394</strain>
    </source>
</reference>
<dbReference type="Proteomes" id="UP000004088">
    <property type="component" value="Unassembled WGS sequence"/>
</dbReference>
<proteinExistence type="predicted"/>
<name>F0F0D0_9NEIS</name>
<evidence type="ECO:0000313" key="2">
    <source>
        <dbReference type="Proteomes" id="UP000004088"/>
    </source>
</evidence>
<organism evidence="1 2">
    <name type="scientific">Kingella denitrificans ATCC 33394</name>
    <dbReference type="NCBI Taxonomy" id="888741"/>
    <lineage>
        <taxon>Bacteria</taxon>
        <taxon>Pseudomonadati</taxon>
        <taxon>Pseudomonadota</taxon>
        <taxon>Betaproteobacteria</taxon>
        <taxon>Neisseriales</taxon>
        <taxon>Neisseriaceae</taxon>
        <taxon>Kingella</taxon>
    </lineage>
</organism>
<dbReference type="HOGENOM" id="CLU_771123_0_0_4"/>
<dbReference type="EMBL" id="AEWV01000024">
    <property type="protein sequence ID" value="EGC17051.1"/>
    <property type="molecule type" value="Genomic_DNA"/>
</dbReference>
<sequence length="359" mass="40877">MPKKQPAPLHPPKGNLMNPHLQYLQELNQAAKTFWQTWQAEYPQLSELDDIDFVERSNDILHQTLPDVALELEGHLNSQDSTLVFTANGERDYSPEVQAVVQAALQNLPHTIRAFRSPIPNLDNDFVIGMDGFQLGLGDIAVRLDEWREMPALEIAFKRDIEESYIDHAQNMTFIILDHLLGEYNAAVKIGPIDFLEQPEDGFFPLSELPEKLDDMWQQLGRSGVYPQPEWEYAFAEVEENEEREQDHLLLTRNQSANSLLGRADMAWIVWIDAELSDDDSVQAAYDLHEEFIGYAAQHQQGIDTLSVTNLSQGIRTVYAATSAPETLLPQAIALCEKYPQLNATAECEYDPTWAHYHF</sequence>
<evidence type="ECO:0000313" key="1">
    <source>
        <dbReference type="EMBL" id="EGC17051.1"/>
    </source>
</evidence>
<comment type="caution">
    <text evidence="1">The sequence shown here is derived from an EMBL/GenBank/DDBJ whole genome shotgun (WGS) entry which is preliminary data.</text>
</comment>
<evidence type="ECO:0008006" key="3">
    <source>
        <dbReference type="Google" id="ProtNLM"/>
    </source>
</evidence>